<dbReference type="PANTHER" id="PTHR41523:SF8">
    <property type="entry name" value="ETHYLENE RESPONSE SENSOR PROTEIN"/>
    <property type="match status" value="1"/>
</dbReference>
<dbReference type="EC" id="2.7.13.3" evidence="2"/>
<comment type="catalytic activity">
    <reaction evidence="1">
        <text>ATP + protein L-histidine = ADP + protein N-phospho-L-histidine.</text>
        <dbReference type="EC" id="2.7.13.3"/>
    </reaction>
</comment>
<dbReference type="InterPro" id="IPR011495">
    <property type="entry name" value="Sig_transdc_His_kin_sub2_dim/P"/>
</dbReference>
<dbReference type="Pfam" id="PF12282">
    <property type="entry name" value="GAF_PdtaS"/>
    <property type="match status" value="1"/>
</dbReference>
<dbReference type="GO" id="GO:0004673">
    <property type="term" value="F:protein histidine kinase activity"/>
    <property type="evidence" value="ECO:0007669"/>
    <property type="project" value="UniProtKB-EC"/>
</dbReference>
<keyword evidence="10" id="KW-1185">Reference proteome</keyword>
<evidence type="ECO:0000256" key="7">
    <source>
        <dbReference type="ARBA" id="ARBA00022840"/>
    </source>
</evidence>
<keyword evidence="4" id="KW-0808">Transferase</keyword>
<dbReference type="Gene3D" id="3.30.450.280">
    <property type="entry name" value="GAF domain"/>
    <property type="match status" value="1"/>
</dbReference>
<dbReference type="InterPro" id="IPR036890">
    <property type="entry name" value="HATPase_C_sf"/>
</dbReference>
<keyword evidence="6 9" id="KW-0418">Kinase</keyword>
<dbReference type="SMART" id="SM00387">
    <property type="entry name" value="HATPase_c"/>
    <property type="match status" value="1"/>
</dbReference>
<dbReference type="AlphaFoldDB" id="A0A2A9CT92"/>
<dbReference type="EMBL" id="PDJC01000001">
    <property type="protein sequence ID" value="PFG16832.1"/>
    <property type="molecule type" value="Genomic_DNA"/>
</dbReference>
<dbReference type="SMART" id="SM00911">
    <property type="entry name" value="HWE_HK"/>
    <property type="match status" value="1"/>
</dbReference>
<gene>
    <name evidence="9" type="ORF">ATK74_1386</name>
</gene>
<dbReference type="Pfam" id="PF02518">
    <property type="entry name" value="HATPase_c"/>
    <property type="match status" value="1"/>
</dbReference>
<dbReference type="InterPro" id="IPR011102">
    <property type="entry name" value="Sig_transdc_His_kinase_HWE"/>
</dbReference>
<evidence type="ECO:0000256" key="1">
    <source>
        <dbReference type="ARBA" id="ARBA00000085"/>
    </source>
</evidence>
<accession>A0A2A9CT92</accession>
<dbReference type="SUPFAM" id="SSF55874">
    <property type="entry name" value="ATPase domain of HSP90 chaperone/DNA topoisomerase II/histidine kinase"/>
    <property type="match status" value="1"/>
</dbReference>
<dbReference type="GO" id="GO:0005524">
    <property type="term" value="F:ATP binding"/>
    <property type="evidence" value="ECO:0007669"/>
    <property type="project" value="UniProtKB-KW"/>
</dbReference>
<evidence type="ECO:0000313" key="9">
    <source>
        <dbReference type="EMBL" id="PFG16832.1"/>
    </source>
</evidence>
<dbReference type="Gene3D" id="3.30.565.10">
    <property type="entry name" value="Histidine kinase-like ATPase, C-terminal domain"/>
    <property type="match status" value="1"/>
</dbReference>
<evidence type="ECO:0000256" key="5">
    <source>
        <dbReference type="ARBA" id="ARBA00022741"/>
    </source>
</evidence>
<keyword evidence="7" id="KW-0067">ATP-binding</keyword>
<keyword evidence="3" id="KW-0597">Phosphoprotein</keyword>
<reference evidence="9 10" key="1">
    <citation type="submission" date="2017-10" db="EMBL/GenBank/DDBJ databases">
        <title>Sequencing the genomes of 1000 actinobacteria strains.</title>
        <authorList>
            <person name="Klenk H.-P."/>
        </authorList>
    </citation>
    <scope>NUCLEOTIDE SEQUENCE [LARGE SCALE GENOMIC DNA]</scope>
    <source>
        <strain evidence="9 10">DSM 15597</strain>
    </source>
</reference>
<feature type="domain" description="Histidine kinase" evidence="8">
    <location>
        <begin position="293"/>
        <end position="483"/>
    </location>
</feature>
<dbReference type="Gene3D" id="3.30.450.20">
    <property type="entry name" value="PAS domain"/>
    <property type="match status" value="1"/>
</dbReference>
<organism evidence="9 10">
    <name type="scientific">Propionicimonas paludicola</name>
    <dbReference type="NCBI Taxonomy" id="185243"/>
    <lineage>
        <taxon>Bacteria</taxon>
        <taxon>Bacillati</taxon>
        <taxon>Actinomycetota</taxon>
        <taxon>Actinomycetes</taxon>
        <taxon>Propionibacteriales</taxon>
        <taxon>Nocardioidaceae</taxon>
        <taxon>Propionicimonas</taxon>
    </lineage>
</organism>
<evidence type="ECO:0000259" key="8">
    <source>
        <dbReference type="PROSITE" id="PS50109"/>
    </source>
</evidence>
<dbReference type="Pfam" id="PF07568">
    <property type="entry name" value="HisKA_2"/>
    <property type="match status" value="1"/>
</dbReference>
<dbReference type="OrthoDB" id="9767435at2"/>
<dbReference type="InterPro" id="IPR022066">
    <property type="entry name" value="PdtaS_GAF"/>
</dbReference>
<keyword evidence="5" id="KW-0547">Nucleotide-binding</keyword>
<evidence type="ECO:0000256" key="4">
    <source>
        <dbReference type="ARBA" id="ARBA00022679"/>
    </source>
</evidence>
<dbReference type="PANTHER" id="PTHR41523">
    <property type="entry name" value="TWO-COMPONENT SYSTEM SENSOR PROTEIN"/>
    <property type="match status" value="1"/>
</dbReference>
<evidence type="ECO:0000256" key="3">
    <source>
        <dbReference type="ARBA" id="ARBA00022553"/>
    </source>
</evidence>
<evidence type="ECO:0000313" key="10">
    <source>
        <dbReference type="Proteomes" id="UP000226079"/>
    </source>
</evidence>
<dbReference type="RefSeq" id="WP_098460332.1">
    <property type="nucleotide sequence ID" value="NZ_PDJC01000001.1"/>
</dbReference>
<proteinExistence type="predicted"/>
<dbReference type="InterPro" id="IPR003594">
    <property type="entry name" value="HATPase_dom"/>
</dbReference>
<evidence type="ECO:0000256" key="6">
    <source>
        <dbReference type="ARBA" id="ARBA00022777"/>
    </source>
</evidence>
<comment type="caution">
    <text evidence="9">The sequence shown here is derived from an EMBL/GenBank/DDBJ whole genome shotgun (WGS) entry which is preliminary data.</text>
</comment>
<protein>
    <recommendedName>
        <fullName evidence="2">histidine kinase</fullName>
        <ecNumber evidence="2">2.7.13.3</ecNumber>
    </recommendedName>
</protein>
<sequence>MRNRDRVMAEHCDLTEVDRAWLDQLIDEWSLLADLAFADLILWVPGVDDNIFWACGQVRPTTGPTSLEDDVVGEDISYDPEHLVTEAYLSGEICHTSGNKLHAGIPVDVTAIPIMDDERCVAVVEMHTNQMGVRAPGALEDAYLEAAQVLIGMVHHHQFPLGGDRRVPWVSPRVGDGMLRVNANGMISYASPNAMSAYRRLGLTSDLYGEDFVSVTKSLLKERGPVERPLAASLAGRGSAEVDLESSTANVRLRVLPLIHEDRPDGLLVLCRDTTELRSRERQLVTKDATIREIHHRVKNNLQTVAALLRLQARRISSPEAKGALDDAMKRVAAIAVVHEILSQDFDSTVFFDDVADRLLRMVGDVAATGGKVRMVRQGSFGSVPADVATSLSLVLTEVCQNAVEHGLKDTSGEVYVRPRQEDGMLIVEVENHGEPLPPDFTIAGSNSLGLSIVSTLVADLKGEFSLASDAERTVATVRVPLS</sequence>
<dbReference type="PROSITE" id="PS50109">
    <property type="entry name" value="HIS_KIN"/>
    <property type="match status" value="1"/>
</dbReference>
<name>A0A2A9CT92_9ACTN</name>
<dbReference type="InterPro" id="IPR038424">
    <property type="entry name" value="H_kinase_PdtaS_GAF_sf"/>
</dbReference>
<dbReference type="Proteomes" id="UP000226079">
    <property type="component" value="Unassembled WGS sequence"/>
</dbReference>
<dbReference type="InterPro" id="IPR005467">
    <property type="entry name" value="His_kinase_dom"/>
</dbReference>
<evidence type="ECO:0000256" key="2">
    <source>
        <dbReference type="ARBA" id="ARBA00012438"/>
    </source>
</evidence>